<dbReference type="Proteomes" id="UP000032545">
    <property type="component" value="Unassembled WGS sequence"/>
</dbReference>
<feature type="binding site" evidence="6">
    <location>
        <position position="106"/>
    </location>
    <ligand>
        <name>FMN</name>
        <dbReference type="ChEBI" id="CHEBI:58210"/>
    </ligand>
</feature>
<comment type="caution">
    <text evidence="9">The sequence shown here is derived from an EMBL/GenBank/DDBJ whole genome shotgun (WGS) entry which is preliminary data.</text>
</comment>
<evidence type="ECO:0000259" key="8">
    <source>
        <dbReference type="Pfam" id="PF00296"/>
    </source>
</evidence>
<evidence type="ECO:0000256" key="3">
    <source>
        <dbReference type="ARBA" id="ARBA00023002"/>
    </source>
</evidence>
<evidence type="ECO:0000256" key="1">
    <source>
        <dbReference type="ARBA" id="ARBA00022630"/>
    </source>
</evidence>
<dbReference type="InterPro" id="IPR051260">
    <property type="entry name" value="Diverse_substr_monoxygenases"/>
</dbReference>
<evidence type="ECO:0000256" key="7">
    <source>
        <dbReference type="SAM" id="MobiDB-lite"/>
    </source>
</evidence>
<reference evidence="9 10" key="2">
    <citation type="journal article" date="2016" name="Genome Announc.">
        <title>Permanent Draft Genome Sequences for Two Variants of Frankia sp. Strain CpI1, the First Frankia Strain Isolated from Root Nodules of Comptonia peregrina.</title>
        <authorList>
            <person name="Oshone R."/>
            <person name="Hurst S.G.IV."/>
            <person name="Abebe-Akele F."/>
            <person name="Simpson S."/>
            <person name="Morris K."/>
            <person name="Thomas W.K."/>
            <person name="Tisa L.S."/>
        </authorList>
    </citation>
    <scope>NUCLEOTIDE SEQUENCE [LARGE SCALE GENOMIC DNA]</scope>
    <source>
        <strain evidence="10">CpI1-S</strain>
    </source>
</reference>
<evidence type="ECO:0000256" key="2">
    <source>
        <dbReference type="ARBA" id="ARBA00022643"/>
    </source>
</evidence>
<dbReference type="PIRSF" id="PIRSF000337">
    <property type="entry name" value="NTA_MOA"/>
    <property type="match status" value="1"/>
</dbReference>
<evidence type="ECO:0000313" key="10">
    <source>
        <dbReference type="Proteomes" id="UP000032545"/>
    </source>
</evidence>
<protein>
    <submittedName>
        <fullName evidence="9">FMN-dependent oxidoreductase, nitrilotriacetate monooxygenase family</fullName>
    </submittedName>
</protein>
<dbReference type="SUPFAM" id="SSF51679">
    <property type="entry name" value="Bacterial luciferase-like"/>
    <property type="match status" value="1"/>
</dbReference>
<dbReference type="InterPro" id="IPR011251">
    <property type="entry name" value="Luciferase-like_dom"/>
</dbReference>
<keyword evidence="10" id="KW-1185">Reference proteome</keyword>
<keyword evidence="4 9" id="KW-0503">Monooxygenase</keyword>
<name>A0A0D8BBJ6_9ACTN</name>
<dbReference type="AlphaFoldDB" id="A0A0D8BBJ6"/>
<proteinExistence type="inferred from homology"/>
<evidence type="ECO:0000256" key="6">
    <source>
        <dbReference type="PIRSR" id="PIRSR000337-1"/>
    </source>
</evidence>
<evidence type="ECO:0000256" key="4">
    <source>
        <dbReference type="ARBA" id="ARBA00023033"/>
    </source>
</evidence>
<evidence type="ECO:0000313" key="9">
    <source>
        <dbReference type="EMBL" id="KJE20732.1"/>
    </source>
</evidence>
<dbReference type="InterPro" id="IPR036661">
    <property type="entry name" value="Luciferase-like_sf"/>
</dbReference>
<feature type="binding site" evidence="6">
    <location>
        <position position="231"/>
    </location>
    <ligand>
        <name>FMN</name>
        <dbReference type="ChEBI" id="CHEBI:58210"/>
    </ligand>
</feature>
<dbReference type="Gene3D" id="3.20.20.30">
    <property type="entry name" value="Luciferase-like domain"/>
    <property type="match status" value="1"/>
</dbReference>
<organism evidence="9 10">
    <name type="scientific">Frankia torreyi</name>
    <dbReference type="NCBI Taxonomy" id="1856"/>
    <lineage>
        <taxon>Bacteria</taxon>
        <taxon>Bacillati</taxon>
        <taxon>Actinomycetota</taxon>
        <taxon>Actinomycetes</taxon>
        <taxon>Frankiales</taxon>
        <taxon>Frankiaceae</taxon>
        <taxon>Frankia</taxon>
    </lineage>
</organism>
<dbReference type="InterPro" id="IPR016215">
    <property type="entry name" value="NTA_MOA"/>
</dbReference>
<dbReference type="NCBIfam" id="TIGR03860">
    <property type="entry name" value="FMN_nitrolo"/>
    <property type="match status" value="1"/>
</dbReference>
<gene>
    <name evidence="9" type="ORF">FF36_04938</name>
</gene>
<keyword evidence="3" id="KW-0560">Oxidoreductase</keyword>
<keyword evidence="1 6" id="KW-0285">Flavoprotein</keyword>
<dbReference type="GO" id="GO:0004497">
    <property type="term" value="F:monooxygenase activity"/>
    <property type="evidence" value="ECO:0007669"/>
    <property type="project" value="UniProtKB-KW"/>
</dbReference>
<comment type="similarity">
    <text evidence="5">Belongs to the NtaA/SnaA/DszA monooxygenase family.</text>
</comment>
<accession>A0A0D8BBJ6</accession>
<dbReference type="PANTHER" id="PTHR30011:SF16">
    <property type="entry name" value="C2H2 FINGER DOMAIN TRANSCRIPTION FACTOR (EUROFUNG)-RELATED"/>
    <property type="match status" value="1"/>
</dbReference>
<dbReference type="PANTHER" id="PTHR30011">
    <property type="entry name" value="ALKANESULFONATE MONOOXYGENASE-RELATED"/>
    <property type="match status" value="1"/>
</dbReference>
<dbReference type="GO" id="GO:0016705">
    <property type="term" value="F:oxidoreductase activity, acting on paired donors, with incorporation or reduction of molecular oxygen"/>
    <property type="evidence" value="ECO:0007669"/>
    <property type="project" value="InterPro"/>
</dbReference>
<feature type="binding site" evidence="6">
    <location>
        <position position="156"/>
    </location>
    <ligand>
        <name>FMN</name>
        <dbReference type="ChEBI" id="CHEBI:58210"/>
    </ligand>
</feature>
<feature type="binding site" evidence="6">
    <location>
        <position position="63"/>
    </location>
    <ligand>
        <name>FMN</name>
        <dbReference type="ChEBI" id="CHEBI:58210"/>
    </ligand>
</feature>
<dbReference type="CDD" id="cd01095">
    <property type="entry name" value="Nitrilotriacetate_monoxgenase"/>
    <property type="match status" value="1"/>
</dbReference>
<feature type="binding site" evidence="6">
    <location>
        <position position="160"/>
    </location>
    <ligand>
        <name>FMN</name>
        <dbReference type="ChEBI" id="CHEBI:58210"/>
    </ligand>
</feature>
<feature type="domain" description="Luciferase-like" evidence="8">
    <location>
        <begin position="28"/>
        <end position="390"/>
    </location>
</feature>
<dbReference type="RefSeq" id="WP_044887447.1">
    <property type="nucleotide sequence ID" value="NZ_JYFN01000052.1"/>
</dbReference>
<reference evidence="10" key="1">
    <citation type="submission" date="2015-02" db="EMBL/GenBank/DDBJ databases">
        <title>Draft Genome of Frankia sp. CpI1-S.</title>
        <authorList>
            <person name="Oshone R.T."/>
            <person name="Ngom M."/>
            <person name="Ghodhbane-Gtari F."/>
            <person name="Gtari M."/>
            <person name="Morris K."/>
            <person name="Thomas K."/>
            <person name="Sen A."/>
            <person name="Tisa L.S."/>
        </authorList>
    </citation>
    <scope>NUCLEOTIDE SEQUENCE [LARGE SCALE GENOMIC DNA]</scope>
    <source>
        <strain evidence="10">CpI1-S</strain>
    </source>
</reference>
<keyword evidence="2 6" id="KW-0288">FMN</keyword>
<dbReference type="Pfam" id="PF00296">
    <property type="entry name" value="Bac_luciferase"/>
    <property type="match status" value="1"/>
</dbReference>
<evidence type="ECO:0000256" key="5">
    <source>
        <dbReference type="ARBA" id="ARBA00033748"/>
    </source>
</evidence>
<sequence>MTSTQPRRGGQVHLNAFLKPPGEFLAAWRHPHAVADAGVNIRHVIELARTAERGTFDAIFLADLVGVPLTSQEVLSRVSVVNDSFEPTTLLAALATATTRIGLVATASTTYNEPYHLARIFASLDHLSGGRAGWNLVTSLNDAEARNFGLDSHVEHELRYARAAEFHDVVTGLWDSFDDDAFRHDQASGVYFDADKVHWLNHAGTHFRVSGPLNIARPPQGRPVVVQAGASETGRDLAARVGEVIFTAHPTLPAAQAYYADIKARAATAGRDPDHVIVLPALSTIVGRTQAEAEDKIAALRSLLDPRVALADLTYRLGGFDLTRFPLDGPLPELPPSNQSLSGQRQILDQARADNLTIRQLADQIARDDRTLVGTPTTVADHIQEWFEQRAADGFNVIFPYLPDALNDFVDLVIPELRRRGLFRTAYTGRTLREHLGLPRPPSRYASRSGAPT</sequence>
<feature type="region of interest" description="Disordered" evidence="7">
    <location>
        <begin position="434"/>
        <end position="453"/>
    </location>
</feature>
<dbReference type="PATRIC" id="fig|1502723.3.peg.5123"/>
<dbReference type="OrthoDB" id="3265338at2"/>
<dbReference type="EMBL" id="JYFN01000052">
    <property type="protein sequence ID" value="KJE20732.1"/>
    <property type="molecule type" value="Genomic_DNA"/>
</dbReference>